<dbReference type="PANTHER" id="PTHR13082:SF0">
    <property type="entry name" value="HISTONE DEACETYLASE COMPLEX SUBUNIT SAP18"/>
    <property type="match status" value="1"/>
</dbReference>
<dbReference type="Proteomes" id="UP000225277">
    <property type="component" value="Unassembled WGS sequence"/>
</dbReference>
<dbReference type="EMBL" id="FJUY01000006">
    <property type="protein sequence ID" value="CZT19015.1"/>
    <property type="molecule type" value="Genomic_DNA"/>
</dbReference>
<feature type="region of interest" description="Disordered" evidence="2">
    <location>
        <begin position="176"/>
        <end position="269"/>
    </location>
</feature>
<evidence type="ECO:0000256" key="2">
    <source>
        <dbReference type="SAM" id="MobiDB-lite"/>
    </source>
</evidence>
<dbReference type="Pfam" id="PF06487">
    <property type="entry name" value="SAP18"/>
    <property type="match status" value="1"/>
</dbReference>
<dbReference type="InterPro" id="IPR010516">
    <property type="entry name" value="SAP18"/>
</dbReference>
<dbReference type="GO" id="GO:0005634">
    <property type="term" value="C:nucleus"/>
    <property type="evidence" value="ECO:0007669"/>
    <property type="project" value="TreeGrafter"/>
</dbReference>
<accession>A0A2D3UXF8</accession>
<dbReference type="InterPro" id="IPR042534">
    <property type="entry name" value="SAP18_sf"/>
</dbReference>
<dbReference type="STRING" id="112498.A0A2D3UXF8"/>
<protein>
    <submittedName>
        <fullName evidence="3">Uncharacterized protein</fullName>
    </submittedName>
</protein>
<gene>
    <name evidence="3" type="ORF">RCC_04860</name>
</gene>
<dbReference type="RefSeq" id="XP_023625905.1">
    <property type="nucleotide sequence ID" value="XM_023770137.1"/>
</dbReference>
<dbReference type="PANTHER" id="PTHR13082">
    <property type="entry name" value="SAP18"/>
    <property type="match status" value="1"/>
</dbReference>
<dbReference type="GeneID" id="35600029"/>
<name>A0A2D3UXF8_9PEZI</name>
<organism evidence="3 4">
    <name type="scientific">Ramularia collo-cygni</name>
    <dbReference type="NCBI Taxonomy" id="112498"/>
    <lineage>
        <taxon>Eukaryota</taxon>
        <taxon>Fungi</taxon>
        <taxon>Dikarya</taxon>
        <taxon>Ascomycota</taxon>
        <taxon>Pezizomycotina</taxon>
        <taxon>Dothideomycetes</taxon>
        <taxon>Dothideomycetidae</taxon>
        <taxon>Mycosphaerellales</taxon>
        <taxon>Mycosphaerellaceae</taxon>
        <taxon>Ramularia</taxon>
    </lineage>
</organism>
<proteinExistence type="inferred from homology"/>
<evidence type="ECO:0000256" key="1">
    <source>
        <dbReference type="ARBA" id="ARBA00009143"/>
    </source>
</evidence>
<sequence length="269" mass="28118">MSALQPDASTAIDRTVTAPFLLRLFWRLDKQLEPHEFSVAPPADTTGIVDYSALLPSHIKQQTMQIYTWPNCTLAELSTLTTSVLPASLNANRVNTRLVFKLIFPDTRATVSEGGRGKWIDKPLGSVIIGGNDAQMEGDAAENGVNMEGDAKRTLADARFVIGDYVACSIYPPNADGSVAPLPSRGPPRDGGFGGPRGPPRENGYGGGYGRGGGGGGYRGGYGGRGGGYGGGGFGGPPPPPAGDWRRGERPPGGYEGGRGGRDRGGRPY</sequence>
<dbReference type="OrthoDB" id="440566at2759"/>
<reference evidence="3 4" key="1">
    <citation type="submission" date="2016-03" db="EMBL/GenBank/DDBJ databases">
        <authorList>
            <person name="Ploux O."/>
        </authorList>
    </citation>
    <scope>NUCLEOTIDE SEQUENCE [LARGE SCALE GENOMIC DNA]</scope>
    <source>
        <strain evidence="3 4">URUG2</strain>
    </source>
</reference>
<dbReference type="AlphaFoldDB" id="A0A2D3UXF8"/>
<feature type="compositionally biased region" description="Basic and acidic residues" evidence="2">
    <location>
        <begin position="259"/>
        <end position="269"/>
    </location>
</feature>
<dbReference type="Gene3D" id="3.10.20.550">
    <property type="entry name" value="ASAP complex, SAP18 subunit"/>
    <property type="match status" value="1"/>
</dbReference>
<feature type="compositionally biased region" description="Gly residues" evidence="2">
    <location>
        <begin position="204"/>
        <end position="235"/>
    </location>
</feature>
<keyword evidence="4" id="KW-1185">Reference proteome</keyword>
<evidence type="ECO:0000313" key="4">
    <source>
        <dbReference type="Proteomes" id="UP000225277"/>
    </source>
</evidence>
<evidence type="ECO:0000313" key="3">
    <source>
        <dbReference type="EMBL" id="CZT19015.1"/>
    </source>
</evidence>
<comment type="similarity">
    <text evidence="1">Belongs to the SAP18 family.</text>
</comment>